<evidence type="ECO:0000259" key="2">
    <source>
        <dbReference type="Pfam" id="PF15024"/>
    </source>
</evidence>
<evidence type="ECO:0000313" key="3">
    <source>
        <dbReference type="EMBL" id="KAF5332231.1"/>
    </source>
</evidence>
<dbReference type="Pfam" id="PF15024">
    <property type="entry name" value="Glyco_transf_18"/>
    <property type="match status" value="1"/>
</dbReference>
<comment type="caution">
    <text evidence="3">The sequence shown here is derived from an EMBL/GenBank/DDBJ whole genome shotgun (WGS) entry which is preliminary data.</text>
</comment>
<dbReference type="Proteomes" id="UP000541558">
    <property type="component" value="Unassembled WGS sequence"/>
</dbReference>
<sequence length="515" mass="58560">MQTGPPTSRFALVHHALPLISRNTDERLYNRDENKMQPWRRLILLSIGLTFLLILSWVQFSGSVNPFAIIQGPTRSKQNPGDSVLDYGDDSAFTMDDVQPPKLELDDNVEHWNMHQLSEMYACAAGNGTTPCHPNREKIILLASGDTKFGLWYGWRRGESIWGEAMFREFYDLGYTVLVTEGWAEAPFLYKLYGPQIQIVVGERPGKCIYNPQCVKSTENPDGIPVWKIFDMNYFPKLDWFGTPTDATPLGGPWIATAVDNGPDYPYQYIGYSIEESCLAQTPLPASQRENRVYILMKELAFAHFATAWEPSYYARAATDLGIKFVAGYGDDPKFKPGGQDRPVGGWKDIEEPGKVENLGGMGREDFLRELGKSRLLLGVGMPNWSPSPYDALCLGVPFLNPVRYFDQSDPDNQTKWETQHPEITRLGPGPPYVYTVHARDYKGFVEAIQKALATPIERYIAPHMKREAFRQRLINWAETDWKAKAEELDQVGWRKKAVDLHREKGETLNIDFVF</sequence>
<evidence type="ECO:0000256" key="1">
    <source>
        <dbReference type="SAM" id="Phobius"/>
    </source>
</evidence>
<protein>
    <recommendedName>
        <fullName evidence="2">Glycosyltransferase family 18 catalytic domain-containing protein</fullName>
    </recommendedName>
</protein>
<dbReference type="InterPro" id="IPR026116">
    <property type="entry name" value="GT18_cat"/>
</dbReference>
<proteinExistence type="predicted"/>
<keyword evidence="1" id="KW-0812">Transmembrane</keyword>
<keyword evidence="1" id="KW-0472">Membrane</keyword>
<organism evidence="3 4">
    <name type="scientific">Ephemerocybe angulata</name>
    <dbReference type="NCBI Taxonomy" id="980116"/>
    <lineage>
        <taxon>Eukaryota</taxon>
        <taxon>Fungi</taxon>
        <taxon>Dikarya</taxon>
        <taxon>Basidiomycota</taxon>
        <taxon>Agaricomycotina</taxon>
        <taxon>Agaricomycetes</taxon>
        <taxon>Agaricomycetidae</taxon>
        <taxon>Agaricales</taxon>
        <taxon>Agaricineae</taxon>
        <taxon>Psathyrellaceae</taxon>
        <taxon>Ephemerocybe</taxon>
    </lineage>
</organism>
<dbReference type="UniPathway" id="UPA00378"/>
<evidence type="ECO:0000313" key="4">
    <source>
        <dbReference type="Proteomes" id="UP000541558"/>
    </source>
</evidence>
<dbReference type="OrthoDB" id="2113294at2759"/>
<keyword evidence="1" id="KW-1133">Transmembrane helix</keyword>
<accession>A0A8H5FCZ4</accession>
<reference evidence="3 4" key="1">
    <citation type="journal article" date="2020" name="ISME J.">
        <title>Uncovering the hidden diversity of litter-decomposition mechanisms in mushroom-forming fungi.</title>
        <authorList>
            <person name="Floudas D."/>
            <person name="Bentzer J."/>
            <person name="Ahren D."/>
            <person name="Johansson T."/>
            <person name="Persson P."/>
            <person name="Tunlid A."/>
        </authorList>
    </citation>
    <scope>NUCLEOTIDE SEQUENCE [LARGE SCALE GENOMIC DNA]</scope>
    <source>
        <strain evidence="3 4">CBS 175.51</strain>
    </source>
</reference>
<feature type="domain" description="Glycosyltransferase family 18 catalytic" evidence="2">
    <location>
        <begin position="353"/>
        <end position="476"/>
    </location>
</feature>
<feature type="transmembrane region" description="Helical" evidence="1">
    <location>
        <begin position="42"/>
        <end position="60"/>
    </location>
</feature>
<keyword evidence="4" id="KW-1185">Reference proteome</keyword>
<dbReference type="EMBL" id="JAACJK010000111">
    <property type="protein sequence ID" value="KAF5332231.1"/>
    <property type="molecule type" value="Genomic_DNA"/>
</dbReference>
<name>A0A8H5FCZ4_9AGAR</name>
<gene>
    <name evidence="3" type="ORF">D9611_008023</name>
</gene>
<dbReference type="GO" id="GO:0030144">
    <property type="term" value="F:alpha-1,6-mannosylglycoprotein 6-beta-N-acetylglucosaminyltransferase activity"/>
    <property type="evidence" value="ECO:0007669"/>
    <property type="project" value="InterPro"/>
</dbReference>
<dbReference type="AlphaFoldDB" id="A0A8H5FCZ4"/>